<dbReference type="SUPFAM" id="SSF51905">
    <property type="entry name" value="FAD/NAD(P)-binding domain"/>
    <property type="match status" value="1"/>
</dbReference>
<dbReference type="EMBL" id="MFKF01000029">
    <property type="protein sequence ID" value="OGG56518.1"/>
    <property type="molecule type" value="Genomic_DNA"/>
</dbReference>
<name>A0A1F6D525_HANXR</name>
<gene>
    <name evidence="4" type="ORF">A3F84_15655</name>
</gene>
<protein>
    <submittedName>
        <fullName evidence="4">Sarcosine oxidase subunit beta</fullName>
    </submittedName>
</protein>
<accession>A0A1F6D525</accession>
<dbReference type="GO" id="GO:0016491">
    <property type="term" value="F:oxidoreductase activity"/>
    <property type="evidence" value="ECO:0007669"/>
    <property type="project" value="UniProtKB-KW"/>
</dbReference>
<evidence type="ECO:0000256" key="1">
    <source>
        <dbReference type="ARBA" id="ARBA00023002"/>
    </source>
</evidence>
<keyword evidence="2" id="KW-0472">Membrane</keyword>
<dbReference type="InterPro" id="IPR036188">
    <property type="entry name" value="FAD/NAD-bd_sf"/>
</dbReference>
<dbReference type="Gene3D" id="3.50.50.60">
    <property type="entry name" value="FAD/NAD(P)-binding domain"/>
    <property type="match status" value="1"/>
</dbReference>
<evidence type="ECO:0000313" key="5">
    <source>
        <dbReference type="Proteomes" id="UP000178606"/>
    </source>
</evidence>
<dbReference type="Gene3D" id="3.30.9.10">
    <property type="entry name" value="D-Amino Acid Oxidase, subunit A, domain 2"/>
    <property type="match status" value="1"/>
</dbReference>
<keyword evidence="2" id="KW-1133">Transmembrane helix</keyword>
<keyword evidence="1" id="KW-0560">Oxidoreductase</keyword>
<dbReference type="InterPro" id="IPR006076">
    <property type="entry name" value="FAD-dep_OxRdtase"/>
</dbReference>
<dbReference type="Pfam" id="PF01266">
    <property type="entry name" value="DAO"/>
    <property type="match status" value="1"/>
</dbReference>
<evidence type="ECO:0000259" key="3">
    <source>
        <dbReference type="Pfam" id="PF01266"/>
    </source>
</evidence>
<feature type="transmembrane region" description="Helical" evidence="2">
    <location>
        <begin position="12"/>
        <end position="31"/>
    </location>
</feature>
<keyword evidence="2" id="KW-0812">Transmembrane</keyword>
<dbReference type="Proteomes" id="UP000178606">
    <property type="component" value="Unassembled WGS sequence"/>
</dbReference>
<proteinExistence type="predicted"/>
<reference evidence="4 5" key="1">
    <citation type="journal article" date="2016" name="Nat. Commun.">
        <title>Thousands of microbial genomes shed light on interconnected biogeochemical processes in an aquifer system.</title>
        <authorList>
            <person name="Anantharaman K."/>
            <person name="Brown C.T."/>
            <person name="Hug L.A."/>
            <person name="Sharon I."/>
            <person name="Castelle C.J."/>
            <person name="Probst A.J."/>
            <person name="Thomas B.C."/>
            <person name="Singh A."/>
            <person name="Wilkins M.J."/>
            <person name="Karaoz U."/>
            <person name="Brodie E.L."/>
            <person name="Williams K.H."/>
            <person name="Hubbard S.S."/>
            <person name="Banfield J.F."/>
        </authorList>
    </citation>
    <scope>NUCLEOTIDE SEQUENCE [LARGE SCALE GENOMIC DNA]</scope>
    <source>
        <strain evidence="5">RIFCSPLOWO2_12_FULL_64_10</strain>
    </source>
</reference>
<evidence type="ECO:0000256" key="2">
    <source>
        <dbReference type="SAM" id="Phobius"/>
    </source>
</evidence>
<dbReference type="GO" id="GO:0005737">
    <property type="term" value="C:cytoplasm"/>
    <property type="evidence" value="ECO:0007669"/>
    <property type="project" value="TreeGrafter"/>
</dbReference>
<comment type="caution">
    <text evidence="4">The sequence shown here is derived from an EMBL/GenBank/DDBJ whole genome shotgun (WGS) entry which is preliminary data.</text>
</comment>
<dbReference type="AlphaFoldDB" id="A0A1F6D525"/>
<feature type="domain" description="FAD dependent oxidoreductase" evidence="3">
    <location>
        <begin position="13"/>
        <end position="361"/>
    </location>
</feature>
<organism evidence="4 5">
    <name type="scientific">Handelsmanbacteria sp. (strain RIFCSPLOWO2_12_FULL_64_10)</name>
    <dbReference type="NCBI Taxonomy" id="1817868"/>
    <lineage>
        <taxon>Bacteria</taxon>
        <taxon>Candidatus Handelsmaniibacteriota</taxon>
    </lineage>
</organism>
<dbReference type="PANTHER" id="PTHR13847:SF287">
    <property type="entry name" value="FAD-DEPENDENT OXIDOREDUCTASE DOMAIN-CONTAINING PROTEIN 1"/>
    <property type="match status" value="1"/>
</dbReference>
<dbReference type="PANTHER" id="PTHR13847">
    <property type="entry name" value="SARCOSINE DEHYDROGENASE-RELATED"/>
    <property type="match status" value="1"/>
</dbReference>
<sequence length="395" mass="43255">MWSSHRALKKRYDVVIIGGGVHGLATAYYLGKRGIRDVAVIEKRYIGSGASGRNTAIIRANYRTSEGIAFYAESVRLYEALSKELDYNVLFSQQGHLTLAHSDRAVNTLRERAETNRLMGVNSYLVGPEEIRGMVPAINIDHHTRTPILAALYHPPGGIIRHDAVVWGYARGADRMGVELHPFTTVTDIRVENGAVSGVVTDRGEIETKAVLNATAGYCSTIAKMVGVDLPIVSHPLQALVTEPMKPLLDKVLVSSNLHVYINQTDRGEFVLGAEIDPYSCYSTRSTLPFLEGCAGHALEIMPDLHKVRVLRQWAGVCDMTPDFSPIIGEVEEVRGFFVDVGWGTYGFKAGPVAGYRTAELIATGETPDLIRPFALSRFHEDRLVGEKAAAAVSH</sequence>
<evidence type="ECO:0000313" key="4">
    <source>
        <dbReference type="EMBL" id="OGG56518.1"/>
    </source>
</evidence>
<dbReference type="SUPFAM" id="SSF54373">
    <property type="entry name" value="FAD-linked reductases, C-terminal domain"/>
    <property type="match status" value="1"/>
</dbReference>